<feature type="region of interest" description="Disordered" evidence="1">
    <location>
        <begin position="139"/>
        <end position="175"/>
    </location>
</feature>
<proteinExistence type="predicted"/>
<dbReference type="AlphaFoldDB" id="A0A8H6CQG8"/>
<evidence type="ECO:0000313" key="2">
    <source>
        <dbReference type="EMBL" id="KAF6227985.1"/>
    </source>
</evidence>
<comment type="caution">
    <text evidence="2">The sequence shown here is derived from an EMBL/GenBank/DDBJ whole genome shotgun (WGS) entry which is preliminary data.</text>
</comment>
<sequence length="175" mass="19567">MRVAVELPLFEAVCATDGDSITAREIAKSQDVKEDLVGTLAPLRHEKRERMPKICSLYNARPHGSGCLRRAGLCNYSPNDVTKEFTSRGLVDGVKCLSLKRTGPRVPKPPEETALAYADKATLFEWMKKAPEQRKYFDSFMTGRRKGIQTPKKGPGSPPRGDQKNAILRHFEYSS</sequence>
<reference evidence="2 3" key="1">
    <citation type="journal article" date="2020" name="Genomics">
        <title>Complete, high-quality genomes from long-read metagenomic sequencing of two wolf lichen thalli reveals enigmatic genome architecture.</title>
        <authorList>
            <person name="McKenzie S.K."/>
            <person name="Walston R.F."/>
            <person name="Allen J.L."/>
        </authorList>
    </citation>
    <scope>NUCLEOTIDE SEQUENCE [LARGE SCALE GENOMIC DNA]</scope>
    <source>
        <strain evidence="2">WasteWater1</strain>
    </source>
</reference>
<gene>
    <name evidence="2" type="ORF">HO133_007713</name>
</gene>
<evidence type="ECO:0000313" key="3">
    <source>
        <dbReference type="Proteomes" id="UP000593566"/>
    </source>
</evidence>
<dbReference type="GeneID" id="59336110"/>
<dbReference type="Proteomes" id="UP000593566">
    <property type="component" value="Unassembled WGS sequence"/>
</dbReference>
<protein>
    <submittedName>
        <fullName evidence="2">Uncharacterized protein</fullName>
    </submittedName>
</protein>
<dbReference type="EMBL" id="JACCJB010000004">
    <property type="protein sequence ID" value="KAF6227985.1"/>
    <property type="molecule type" value="Genomic_DNA"/>
</dbReference>
<organism evidence="2 3">
    <name type="scientific">Letharia lupina</name>
    <dbReference type="NCBI Taxonomy" id="560253"/>
    <lineage>
        <taxon>Eukaryota</taxon>
        <taxon>Fungi</taxon>
        <taxon>Dikarya</taxon>
        <taxon>Ascomycota</taxon>
        <taxon>Pezizomycotina</taxon>
        <taxon>Lecanoromycetes</taxon>
        <taxon>OSLEUM clade</taxon>
        <taxon>Lecanoromycetidae</taxon>
        <taxon>Lecanorales</taxon>
        <taxon>Lecanorineae</taxon>
        <taxon>Parmeliaceae</taxon>
        <taxon>Letharia</taxon>
    </lineage>
</organism>
<name>A0A8H6CQG8_9LECA</name>
<keyword evidence="3" id="KW-1185">Reference proteome</keyword>
<evidence type="ECO:0000256" key="1">
    <source>
        <dbReference type="SAM" id="MobiDB-lite"/>
    </source>
</evidence>
<dbReference type="RefSeq" id="XP_037155919.1">
    <property type="nucleotide sequence ID" value="XM_037298583.1"/>
</dbReference>
<accession>A0A8H6CQG8</accession>